<gene>
    <name evidence="2" type="ORF">CEP54_014917</name>
</gene>
<dbReference type="Proteomes" id="UP000288168">
    <property type="component" value="Unassembled WGS sequence"/>
</dbReference>
<protein>
    <submittedName>
        <fullName evidence="2">Uncharacterized protein</fullName>
    </submittedName>
</protein>
<reference evidence="2 3" key="1">
    <citation type="submission" date="2017-06" db="EMBL/GenBank/DDBJ databases">
        <title>Comparative genomic analysis of Ambrosia Fusariam Clade fungi.</title>
        <authorList>
            <person name="Stajich J.E."/>
            <person name="Carrillo J."/>
            <person name="Kijimoto T."/>
            <person name="Eskalen A."/>
            <person name="O'Donnell K."/>
            <person name="Kasson M."/>
        </authorList>
    </citation>
    <scope>NUCLEOTIDE SEQUENCE [LARGE SCALE GENOMIC DNA]</scope>
    <source>
        <strain evidence="2 3">NRRL62584</strain>
    </source>
</reference>
<feature type="compositionally biased region" description="Polar residues" evidence="1">
    <location>
        <begin position="325"/>
        <end position="342"/>
    </location>
</feature>
<dbReference type="EMBL" id="NKCI01000310">
    <property type="protein sequence ID" value="RSL43845.1"/>
    <property type="molecule type" value="Genomic_DNA"/>
</dbReference>
<evidence type="ECO:0000313" key="3">
    <source>
        <dbReference type="Proteomes" id="UP000288168"/>
    </source>
</evidence>
<evidence type="ECO:0000256" key="1">
    <source>
        <dbReference type="SAM" id="MobiDB-lite"/>
    </source>
</evidence>
<sequence length="390" mass="41015">MPHSEHCVLRAASRMSHDSNGNSNVAQDHPVDTYPSFQTSESPSLAAIVRVWPLKQPELGSESSATKLVGSGVRGPPVRSAPEFWVARTTPRYISTRANLVRCGWGSSLAGLPIPWHCRFEDRSERVWRTRLRLGEVKEKTEKRQNRSEKKVGNPGGLLSRVRGTGRYPGHVATGQANPGFRSGEGNTWRNSQRAADPAIMPYDGGQFVPAPGASTPIPLAVPVQVPGHSHIHAHHPHPHALPSHPHHAHIHARAHASAGGPFGTMEQIETQASDLRFLAQVPVLNATPTPSSGPGPGVGPGGTPGGTPGVGVGASAAAAAGYDTTPQPQTQASPGSASVGENSAPSVSASNANKRKSLDDGSTTAGKQTRSKRNRVSRPSFLCVSSRSS</sequence>
<feature type="region of interest" description="Disordered" evidence="1">
    <location>
        <begin position="286"/>
        <end position="390"/>
    </location>
</feature>
<proteinExistence type="predicted"/>
<feature type="region of interest" description="Disordered" evidence="1">
    <location>
        <begin position="138"/>
        <end position="190"/>
    </location>
</feature>
<name>A0A428NSU6_9HYPO</name>
<feature type="compositionally biased region" description="Basic and acidic residues" evidence="1">
    <location>
        <begin position="138"/>
        <end position="152"/>
    </location>
</feature>
<accession>A0A428NSU6</accession>
<comment type="caution">
    <text evidence="2">The sequence shown here is derived from an EMBL/GenBank/DDBJ whole genome shotgun (WGS) entry which is preliminary data.</text>
</comment>
<dbReference type="OrthoDB" id="5106918at2759"/>
<dbReference type="STRING" id="1325734.A0A428NSU6"/>
<feature type="compositionally biased region" description="Gly residues" evidence="1">
    <location>
        <begin position="295"/>
        <end position="313"/>
    </location>
</feature>
<feature type="region of interest" description="Disordered" evidence="1">
    <location>
        <begin position="1"/>
        <end position="29"/>
    </location>
</feature>
<evidence type="ECO:0000313" key="2">
    <source>
        <dbReference type="EMBL" id="RSL43845.1"/>
    </source>
</evidence>
<keyword evidence="3" id="KW-1185">Reference proteome</keyword>
<organism evidence="2 3">
    <name type="scientific">Fusarium duplospermum</name>
    <dbReference type="NCBI Taxonomy" id="1325734"/>
    <lineage>
        <taxon>Eukaryota</taxon>
        <taxon>Fungi</taxon>
        <taxon>Dikarya</taxon>
        <taxon>Ascomycota</taxon>
        <taxon>Pezizomycotina</taxon>
        <taxon>Sordariomycetes</taxon>
        <taxon>Hypocreomycetidae</taxon>
        <taxon>Hypocreales</taxon>
        <taxon>Nectriaceae</taxon>
        <taxon>Fusarium</taxon>
        <taxon>Fusarium solani species complex</taxon>
    </lineage>
</organism>
<feature type="compositionally biased region" description="Low complexity" evidence="1">
    <location>
        <begin position="343"/>
        <end position="353"/>
    </location>
</feature>
<dbReference type="AlphaFoldDB" id="A0A428NSU6"/>